<feature type="compositionally biased region" description="Polar residues" evidence="1">
    <location>
        <begin position="272"/>
        <end position="290"/>
    </location>
</feature>
<feature type="region of interest" description="Disordered" evidence="1">
    <location>
        <begin position="308"/>
        <end position="327"/>
    </location>
</feature>
<feature type="compositionally biased region" description="Basic and acidic residues" evidence="1">
    <location>
        <begin position="260"/>
        <end position="271"/>
    </location>
</feature>
<name>A0ABC9B5U6_9POAL</name>
<accession>A0ABC9B5U6</accession>
<evidence type="ECO:0000313" key="2">
    <source>
        <dbReference type="EMBL" id="CAL4992270.1"/>
    </source>
</evidence>
<evidence type="ECO:0000256" key="1">
    <source>
        <dbReference type="SAM" id="MobiDB-lite"/>
    </source>
</evidence>
<gene>
    <name evidence="2" type="ORF">URODEC1_LOCUS61035</name>
</gene>
<sequence>MPFVLDCGEYEPEGLAEHPVVRRLRHRRLLAFLRHQGLEGTFGSMIHETDAFFSVAHLQDMMKQGQWRDAIAYLSRFLKLDDGRLLSVEAQVLHRFLVAHKNLADILAGTKEGHALAAYFSQYRIHDRNACHGDLRLQSIMLAVLHAKQNLRVSWERVRHRAAEIAYDLVHRTPELKGVVLLLPGPMTPHSLVPIRTCTGKRYCRKKHPGRPQASALAKCYLRKSGSLLSSSHTKESANELYAKVANWVADILDESLKAGKPQELHQKHTEQTSGKQDATVASTSNTTFGSLAGPAKNLGLTSVETEGKAAHHVPAPGVLGDYARPL</sequence>
<dbReference type="EMBL" id="OZ075134">
    <property type="protein sequence ID" value="CAL4992270.1"/>
    <property type="molecule type" value="Genomic_DNA"/>
</dbReference>
<dbReference type="Proteomes" id="UP001497457">
    <property type="component" value="Chromosome 24b"/>
</dbReference>
<protein>
    <submittedName>
        <fullName evidence="2">Uncharacterized protein</fullName>
    </submittedName>
</protein>
<dbReference type="AlphaFoldDB" id="A0ABC9B5U6"/>
<reference evidence="3" key="1">
    <citation type="submission" date="2024-06" db="EMBL/GenBank/DDBJ databases">
        <authorList>
            <person name="Ryan C."/>
        </authorList>
    </citation>
    <scope>NUCLEOTIDE SEQUENCE [LARGE SCALE GENOMIC DNA]</scope>
</reference>
<evidence type="ECO:0000313" key="3">
    <source>
        <dbReference type="Proteomes" id="UP001497457"/>
    </source>
</evidence>
<feature type="region of interest" description="Disordered" evidence="1">
    <location>
        <begin position="260"/>
        <end position="296"/>
    </location>
</feature>
<organism evidence="2 3">
    <name type="scientific">Urochloa decumbens</name>
    <dbReference type="NCBI Taxonomy" id="240449"/>
    <lineage>
        <taxon>Eukaryota</taxon>
        <taxon>Viridiplantae</taxon>
        <taxon>Streptophyta</taxon>
        <taxon>Embryophyta</taxon>
        <taxon>Tracheophyta</taxon>
        <taxon>Spermatophyta</taxon>
        <taxon>Magnoliopsida</taxon>
        <taxon>Liliopsida</taxon>
        <taxon>Poales</taxon>
        <taxon>Poaceae</taxon>
        <taxon>PACMAD clade</taxon>
        <taxon>Panicoideae</taxon>
        <taxon>Panicodae</taxon>
        <taxon>Paniceae</taxon>
        <taxon>Melinidinae</taxon>
        <taxon>Urochloa</taxon>
    </lineage>
</organism>
<proteinExistence type="predicted"/>
<reference evidence="2 3" key="2">
    <citation type="submission" date="2024-10" db="EMBL/GenBank/DDBJ databases">
        <authorList>
            <person name="Ryan C."/>
        </authorList>
    </citation>
    <scope>NUCLEOTIDE SEQUENCE [LARGE SCALE GENOMIC DNA]</scope>
</reference>
<dbReference type="PANTHER" id="PTHR36478:SF10">
    <property type="entry name" value="ELYS-LIKE DOMAIN-CONTAINING PROTEIN"/>
    <property type="match status" value="1"/>
</dbReference>
<keyword evidence="3" id="KW-1185">Reference proteome</keyword>
<dbReference type="PANTHER" id="PTHR36478">
    <property type="entry name" value="OS04G0614237 PROTEIN-RELATED"/>
    <property type="match status" value="1"/>
</dbReference>